<feature type="region of interest" description="Disordered" evidence="1">
    <location>
        <begin position="141"/>
        <end position="189"/>
    </location>
</feature>
<feature type="compositionally biased region" description="Polar residues" evidence="1">
    <location>
        <begin position="141"/>
        <end position="157"/>
    </location>
</feature>
<evidence type="ECO:0000256" key="1">
    <source>
        <dbReference type="SAM" id="MobiDB-lite"/>
    </source>
</evidence>
<reference evidence="2" key="1">
    <citation type="submission" date="2021-01" db="EMBL/GenBank/DDBJ databases">
        <authorList>
            <person name="Corre E."/>
            <person name="Pelletier E."/>
            <person name="Niang G."/>
            <person name="Scheremetjew M."/>
            <person name="Finn R."/>
            <person name="Kale V."/>
            <person name="Holt S."/>
            <person name="Cochrane G."/>
            <person name="Meng A."/>
            <person name="Brown T."/>
            <person name="Cohen L."/>
        </authorList>
    </citation>
    <scope>NUCLEOTIDE SEQUENCE</scope>
    <source>
        <strain evidence="2">FSP1.4</strain>
    </source>
</reference>
<organism evidence="2">
    <name type="scientific">Euplotes harpa</name>
    <dbReference type="NCBI Taxonomy" id="151035"/>
    <lineage>
        <taxon>Eukaryota</taxon>
        <taxon>Sar</taxon>
        <taxon>Alveolata</taxon>
        <taxon>Ciliophora</taxon>
        <taxon>Intramacronucleata</taxon>
        <taxon>Spirotrichea</taxon>
        <taxon>Hypotrichia</taxon>
        <taxon>Euplotida</taxon>
        <taxon>Euplotidae</taxon>
        <taxon>Euplotes</taxon>
    </lineage>
</organism>
<accession>A0A7S3J7W0</accession>
<evidence type="ECO:0000313" key="2">
    <source>
        <dbReference type="EMBL" id="CAE0346611.1"/>
    </source>
</evidence>
<sequence length="189" mass="21466">MLIQEHINFNHGSAISNYSKTEVKPKERSFDVSESLSNILANFTNELIKNDKAKIHNINTLKKTMRGGRNIVVPKIQNKDPIAMKLKNNAPFELIQKANPLLKSTLTSDQCSDYISSYFHNSPPTSVQVQTGKLPPIIFQKHQTPKPSHSVYRQSHPLSRAEDCDGPSQMERHRPSLDVDRLGLRKRID</sequence>
<name>A0A7S3J7W0_9SPIT</name>
<dbReference type="EMBL" id="HBII01013001">
    <property type="protein sequence ID" value="CAE0346611.1"/>
    <property type="molecule type" value="Transcribed_RNA"/>
</dbReference>
<protein>
    <submittedName>
        <fullName evidence="2">Uncharacterized protein</fullName>
    </submittedName>
</protein>
<feature type="compositionally biased region" description="Basic and acidic residues" evidence="1">
    <location>
        <begin position="170"/>
        <end position="189"/>
    </location>
</feature>
<dbReference type="AlphaFoldDB" id="A0A7S3J7W0"/>
<proteinExistence type="predicted"/>
<gene>
    <name evidence="2" type="ORF">EHAR0213_LOCUS5521</name>
</gene>